<dbReference type="GO" id="GO:0008705">
    <property type="term" value="F:methionine synthase activity"/>
    <property type="evidence" value="ECO:0007669"/>
    <property type="project" value="TreeGrafter"/>
</dbReference>
<evidence type="ECO:0000256" key="3">
    <source>
        <dbReference type="ARBA" id="ARBA00022679"/>
    </source>
</evidence>
<reference evidence="5" key="1">
    <citation type="journal article" date="2014" name="Front. Microbiol.">
        <title>High frequency of phylogenetically diverse reductive dehalogenase-homologous genes in deep subseafloor sedimentary metagenomes.</title>
        <authorList>
            <person name="Kawai M."/>
            <person name="Futagami T."/>
            <person name="Toyoda A."/>
            <person name="Takaki Y."/>
            <person name="Nishi S."/>
            <person name="Hori S."/>
            <person name="Arai W."/>
            <person name="Tsubouchi T."/>
            <person name="Morono Y."/>
            <person name="Uchiyama I."/>
            <person name="Ito T."/>
            <person name="Fujiyama A."/>
            <person name="Inagaki F."/>
            <person name="Takami H."/>
        </authorList>
    </citation>
    <scope>NUCLEOTIDE SEQUENCE</scope>
    <source>
        <strain evidence="5">Expedition CK06-06</strain>
    </source>
</reference>
<dbReference type="EMBL" id="BARS01021283">
    <property type="protein sequence ID" value="GAG01870.1"/>
    <property type="molecule type" value="Genomic_DNA"/>
</dbReference>
<proteinExistence type="inferred from homology"/>
<feature type="domain" description="Pterin-binding" evidence="4">
    <location>
        <begin position="4"/>
        <end position="263"/>
    </location>
</feature>
<gene>
    <name evidence="5" type="ORF">S01H1_34210</name>
</gene>
<protein>
    <recommendedName>
        <fullName evidence="4">Pterin-binding domain-containing protein</fullName>
    </recommendedName>
</protein>
<name>X0U8J1_9ZZZZ</name>
<evidence type="ECO:0000256" key="2">
    <source>
        <dbReference type="ARBA" id="ARBA00022603"/>
    </source>
</evidence>
<dbReference type="PANTHER" id="PTHR45833">
    <property type="entry name" value="METHIONINE SYNTHASE"/>
    <property type="match status" value="1"/>
</dbReference>
<dbReference type="InterPro" id="IPR011005">
    <property type="entry name" value="Dihydropteroate_synth-like_sf"/>
</dbReference>
<dbReference type="PROSITE" id="PS50972">
    <property type="entry name" value="PTERIN_BINDING"/>
    <property type="match status" value="1"/>
</dbReference>
<keyword evidence="2" id="KW-0489">Methyltransferase</keyword>
<dbReference type="Gene3D" id="3.20.20.20">
    <property type="entry name" value="Dihydropteroate synthase-like"/>
    <property type="match status" value="1"/>
</dbReference>
<dbReference type="GO" id="GO:0042558">
    <property type="term" value="P:pteridine-containing compound metabolic process"/>
    <property type="evidence" value="ECO:0007669"/>
    <property type="project" value="InterPro"/>
</dbReference>
<dbReference type="AlphaFoldDB" id="X0U8J1"/>
<dbReference type="GO" id="GO:0032259">
    <property type="term" value="P:methylation"/>
    <property type="evidence" value="ECO:0007669"/>
    <property type="project" value="UniProtKB-KW"/>
</dbReference>
<comment type="caution">
    <text evidence="5">The sequence shown here is derived from an EMBL/GenBank/DDBJ whole genome shotgun (WGS) entry which is preliminary data.</text>
</comment>
<dbReference type="GO" id="GO:0005829">
    <property type="term" value="C:cytosol"/>
    <property type="evidence" value="ECO:0007669"/>
    <property type="project" value="TreeGrafter"/>
</dbReference>
<evidence type="ECO:0000259" key="4">
    <source>
        <dbReference type="PROSITE" id="PS50972"/>
    </source>
</evidence>
<evidence type="ECO:0000313" key="5">
    <source>
        <dbReference type="EMBL" id="GAG01870.1"/>
    </source>
</evidence>
<dbReference type="InterPro" id="IPR050554">
    <property type="entry name" value="Met_Synthase/Corrinoid"/>
</dbReference>
<sequence length="268" mass="29361">RCFVILIGERINAGFKDIANAIREKDPTAVEKWAKLQAEQGADYLDVNIGAASRDPEDMAWLVKTTIAVVPTKISVDSTKIEAVQAGLEALDGRDCLINSTTADPGKLEKLVPLAVKHNASLLGLAMDERGSPQNVERRVENAAMVFMAAIEGGLPPERLFLDPILMPIKFMQEQVQNVLEAIEQFTHLSDPSPHISIGLSNIASKTTERGLIVRTFLVMAMMRGLDAAICNVMDNELIAAVATAELMLNQEIYSDSYERAFRARRGL</sequence>
<dbReference type="SUPFAM" id="SSF51717">
    <property type="entry name" value="Dihydropteroate synthetase-like"/>
    <property type="match status" value="1"/>
</dbReference>
<comment type="similarity">
    <text evidence="1">Belongs to the vitamin-B12 dependent methionine synthase family.</text>
</comment>
<feature type="non-terminal residue" evidence="5">
    <location>
        <position position="1"/>
    </location>
</feature>
<organism evidence="5">
    <name type="scientific">marine sediment metagenome</name>
    <dbReference type="NCBI Taxonomy" id="412755"/>
    <lineage>
        <taxon>unclassified sequences</taxon>
        <taxon>metagenomes</taxon>
        <taxon>ecological metagenomes</taxon>
    </lineage>
</organism>
<dbReference type="InterPro" id="IPR000489">
    <property type="entry name" value="Pterin-binding_dom"/>
</dbReference>
<dbReference type="Pfam" id="PF00809">
    <property type="entry name" value="Pterin_bind"/>
    <property type="match status" value="1"/>
</dbReference>
<accession>X0U8J1</accession>
<keyword evidence="3" id="KW-0808">Transferase</keyword>
<evidence type="ECO:0000256" key="1">
    <source>
        <dbReference type="ARBA" id="ARBA00010398"/>
    </source>
</evidence>